<evidence type="ECO:0000256" key="3">
    <source>
        <dbReference type="ARBA" id="ARBA00022840"/>
    </source>
</evidence>
<dbReference type="Gene3D" id="1.20.1200.10">
    <property type="entry name" value="Cobalamin adenosyltransferase-like"/>
    <property type="match status" value="1"/>
</dbReference>
<dbReference type="NCBIfam" id="TIGR00636">
    <property type="entry name" value="PduO_Nterm"/>
    <property type="match status" value="1"/>
</dbReference>
<organism evidence="6 7">
    <name type="scientific">Anaeromyxobacter oryzae</name>
    <dbReference type="NCBI Taxonomy" id="2918170"/>
    <lineage>
        <taxon>Bacteria</taxon>
        <taxon>Pseudomonadati</taxon>
        <taxon>Myxococcota</taxon>
        <taxon>Myxococcia</taxon>
        <taxon>Myxococcales</taxon>
        <taxon>Cystobacterineae</taxon>
        <taxon>Anaeromyxobacteraceae</taxon>
        <taxon>Anaeromyxobacter</taxon>
    </lineage>
</organism>
<dbReference type="EMBL" id="AP025591">
    <property type="protein sequence ID" value="BDG02192.1"/>
    <property type="molecule type" value="Genomic_DNA"/>
</dbReference>
<dbReference type="Pfam" id="PF01923">
    <property type="entry name" value="Cob_adeno_trans"/>
    <property type="match status" value="1"/>
</dbReference>
<dbReference type="PANTHER" id="PTHR12213:SF0">
    <property type="entry name" value="CORRINOID ADENOSYLTRANSFERASE MMAB"/>
    <property type="match status" value="1"/>
</dbReference>
<proteinExistence type="inferred from homology"/>
<comment type="catalytic activity">
    <reaction evidence="4">
        <text>2 cob(II)alamin + reduced [electron-transfer flavoprotein] + 2 ATP = 2 adenosylcob(III)alamin + 2 triphosphate + oxidized [electron-transfer flavoprotein] + 3 H(+)</text>
        <dbReference type="Rhea" id="RHEA:28671"/>
        <dbReference type="Rhea" id="RHEA-COMP:10685"/>
        <dbReference type="Rhea" id="RHEA-COMP:10686"/>
        <dbReference type="ChEBI" id="CHEBI:15378"/>
        <dbReference type="ChEBI" id="CHEBI:16304"/>
        <dbReference type="ChEBI" id="CHEBI:18036"/>
        <dbReference type="ChEBI" id="CHEBI:18408"/>
        <dbReference type="ChEBI" id="CHEBI:30616"/>
        <dbReference type="ChEBI" id="CHEBI:57692"/>
        <dbReference type="ChEBI" id="CHEBI:58307"/>
        <dbReference type="EC" id="2.5.1.17"/>
    </reaction>
</comment>
<dbReference type="InterPro" id="IPR016030">
    <property type="entry name" value="CblAdoTrfase-like"/>
</dbReference>
<evidence type="ECO:0000256" key="4">
    <source>
        <dbReference type="RuleBase" id="RU366026"/>
    </source>
</evidence>
<reference evidence="7" key="1">
    <citation type="journal article" date="2022" name="Int. J. Syst. Evol. Microbiol.">
        <title>Anaeromyxobacter oryzae sp. nov., Anaeromyxobacter diazotrophicus sp. nov. and Anaeromyxobacter paludicola sp. nov., isolated from paddy soils.</title>
        <authorList>
            <person name="Itoh H."/>
            <person name="Xu Z."/>
            <person name="Mise K."/>
            <person name="Masuda Y."/>
            <person name="Ushijima N."/>
            <person name="Hayakawa C."/>
            <person name="Shiratori Y."/>
            <person name="Senoo K."/>
        </authorList>
    </citation>
    <scope>NUCLEOTIDE SEQUENCE [LARGE SCALE GENOMIC DNA]</scope>
    <source>
        <strain evidence="7">Red232</strain>
    </source>
</reference>
<comment type="pathway">
    <text evidence="4">Cofactor biosynthesis; adenosylcobalamin biosynthesis; adenosylcobalamin from cob(II)yrinate a,c-diamide: step 2/7.</text>
</comment>
<name>A0ABM7WRV2_9BACT</name>
<dbReference type="InterPro" id="IPR029499">
    <property type="entry name" value="PduO-typ"/>
</dbReference>
<keyword evidence="7" id="KW-1185">Reference proteome</keyword>
<sequence>MKIYTKTGDAGETGLFGGPRVRKSDHRVDAYGEVDELNAALGVVRAQVEDPELERHLARIQDELFCVGAELATPHGAKARSAIPPVEPRWIERLESAIDAWETELPALREFVLPGGTRTAAALHLARCVCRRAERRVVALAAEVEVAPVTLAYLNRLSDLLFVAARIANFRAGRAETAWDPRRER</sequence>
<evidence type="ECO:0000259" key="5">
    <source>
        <dbReference type="Pfam" id="PF01923"/>
    </source>
</evidence>
<dbReference type="PANTHER" id="PTHR12213">
    <property type="entry name" value="CORRINOID ADENOSYLTRANSFERASE"/>
    <property type="match status" value="1"/>
</dbReference>
<protein>
    <recommendedName>
        <fullName evidence="4">Corrinoid adenosyltransferase</fullName>
        <ecNumber evidence="4">2.5.1.17</ecNumber>
    </recommendedName>
    <alternativeName>
        <fullName evidence="4">Cob(II)alamin adenosyltransferase</fullName>
    </alternativeName>
    <alternativeName>
        <fullName evidence="4">Cob(II)yrinic acid a,c-diamide adenosyltransferase</fullName>
    </alternativeName>
    <alternativeName>
        <fullName evidence="4">Cobinamide/cobalamin adenosyltransferase</fullName>
    </alternativeName>
</protein>
<comment type="similarity">
    <text evidence="4">Belongs to the Cob(I)alamin adenosyltransferase family.</text>
</comment>
<dbReference type="Proteomes" id="UP001162891">
    <property type="component" value="Chromosome"/>
</dbReference>
<gene>
    <name evidence="6" type="ORF">AMOR_11880</name>
</gene>
<keyword evidence="1 4" id="KW-0808">Transferase</keyword>
<accession>A0ABM7WRV2</accession>
<comment type="catalytic activity">
    <reaction evidence="4">
        <text>2 cob(II)yrinate a,c diamide + reduced [electron-transfer flavoprotein] + 2 ATP = 2 adenosylcob(III)yrinate a,c-diamide + 2 triphosphate + oxidized [electron-transfer flavoprotein] + 3 H(+)</text>
        <dbReference type="Rhea" id="RHEA:11528"/>
        <dbReference type="Rhea" id="RHEA-COMP:10685"/>
        <dbReference type="Rhea" id="RHEA-COMP:10686"/>
        <dbReference type="ChEBI" id="CHEBI:15378"/>
        <dbReference type="ChEBI" id="CHEBI:18036"/>
        <dbReference type="ChEBI" id="CHEBI:30616"/>
        <dbReference type="ChEBI" id="CHEBI:57692"/>
        <dbReference type="ChEBI" id="CHEBI:58307"/>
        <dbReference type="ChEBI" id="CHEBI:58503"/>
        <dbReference type="ChEBI" id="CHEBI:58537"/>
        <dbReference type="EC" id="2.5.1.17"/>
    </reaction>
</comment>
<feature type="domain" description="Cobalamin adenosyltransferase-like" evidence="5">
    <location>
        <begin position="3"/>
        <end position="167"/>
    </location>
</feature>
<keyword evidence="4" id="KW-0169">Cobalamin biosynthesis</keyword>
<dbReference type="EC" id="2.5.1.17" evidence="4"/>
<evidence type="ECO:0000256" key="1">
    <source>
        <dbReference type="ARBA" id="ARBA00022679"/>
    </source>
</evidence>
<keyword evidence="2 4" id="KW-0547">Nucleotide-binding</keyword>
<evidence type="ECO:0000256" key="2">
    <source>
        <dbReference type="ARBA" id="ARBA00022741"/>
    </source>
</evidence>
<evidence type="ECO:0000313" key="7">
    <source>
        <dbReference type="Proteomes" id="UP001162891"/>
    </source>
</evidence>
<evidence type="ECO:0000313" key="6">
    <source>
        <dbReference type="EMBL" id="BDG02192.1"/>
    </source>
</evidence>
<dbReference type="SUPFAM" id="SSF89028">
    <property type="entry name" value="Cobalamin adenosyltransferase-like"/>
    <property type="match status" value="1"/>
</dbReference>
<dbReference type="InterPro" id="IPR036451">
    <property type="entry name" value="CblAdoTrfase-like_sf"/>
</dbReference>
<keyword evidence="3 4" id="KW-0067">ATP-binding</keyword>
<dbReference type="RefSeq" id="WP_248359586.1">
    <property type="nucleotide sequence ID" value="NZ_AP025591.1"/>
</dbReference>